<name>A0A9P8XSF4_9PEZI</name>
<protein>
    <submittedName>
        <fullName evidence="2">Uncharacterized protein</fullName>
    </submittedName>
</protein>
<dbReference type="OrthoDB" id="3200925at2759"/>
<feature type="compositionally biased region" description="Polar residues" evidence="1">
    <location>
        <begin position="1"/>
        <end position="13"/>
    </location>
</feature>
<accession>A0A9P8XSF4</accession>
<dbReference type="AlphaFoldDB" id="A0A9P8XSF4"/>
<organism evidence="2 3">
    <name type="scientific">Microdochium trichocladiopsis</name>
    <dbReference type="NCBI Taxonomy" id="1682393"/>
    <lineage>
        <taxon>Eukaryota</taxon>
        <taxon>Fungi</taxon>
        <taxon>Dikarya</taxon>
        <taxon>Ascomycota</taxon>
        <taxon>Pezizomycotina</taxon>
        <taxon>Sordariomycetes</taxon>
        <taxon>Xylariomycetidae</taxon>
        <taxon>Xylariales</taxon>
        <taxon>Microdochiaceae</taxon>
        <taxon>Microdochium</taxon>
    </lineage>
</organism>
<sequence length="147" mass="16753">MATINETAQNVPDSTEGGWQELTNNNGEKFMVKAENYDISAQSDNDAVAASGPPFDNLRVNWNPNNEGVTTEEEQEISGITYWKLQKSPWWNTVYQWQLTVSTRDTYHYYFTDASGHVEDLNVYQNAGTHWISWNSPNPEVVMISGR</sequence>
<dbReference type="GeneID" id="70187014"/>
<comment type="caution">
    <text evidence="2">The sequence shown here is derived from an EMBL/GenBank/DDBJ whole genome shotgun (WGS) entry which is preliminary data.</text>
</comment>
<evidence type="ECO:0000313" key="2">
    <source>
        <dbReference type="EMBL" id="KAH7014557.1"/>
    </source>
</evidence>
<gene>
    <name evidence="2" type="ORF">B0I36DRAFT_355751</name>
</gene>
<reference evidence="2" key="1">
    <citation type="journal article" date="2021" name="Nat. Commun.">
        <title>Genetic determinants of endophytism in the Arabidopsis root mycobiome.</title>
        <authorList>
            <person name="Mesny F."/>
            <person name="Miyauchi S."/>
            <person name="Thiergart T."/>
            <person name="Pickel B."/>
            <person name="Atanasova L."/>
            <person name="Karlsson M."/>
            <person name="Huettel B."/>
            <person name="Barry K.W."/>
            <person name="Haridas S."/>
            <person name="Chen C."/>
            <person name="Bauer D."/>
            <person name="Andreopoulos W."/>
            <person name="Pangilinan J."/>
            <person name="LaButti K."/>
            <person name="Riley R."/>
            <person name="Lipzen A."/>
            <person name="Clum A."/>
            <person name="Drula E."/>
            <person name="Henrissat B."/>
            <person name="Kohler A."/>
            <person name="Grigoriev I.V."/>
            <person name="Martin F.M."/>
            <person name="Hacquard S."/>
        </authorList>
    </citation>
    <scope>NUCLEOTIDE SEQUENCE</scope>
    <source>
        <strain evidence="2">MPI-CAGE-CH-0230</strain>
    </source>
</reference>
<dbReference type="EMBL" id="JAGTJQ010000013">
    <property type="protein sequence ID" value="KAH7014557.1"/>
    <property type="molecule type" value="Genomic_DNA"/>
</dbReference>
<dbReference type="Proteomes" id="UP000756346">
    <property type="component" value="Unassembled WGS sequence"/>
</dbReference>
<keyword evidence="3" id="KW-1185">Reference proteome</keyword>
<evidence type="ECO:0000313" key="3">
    <source>
        <dbReference type="Proteomes" id="UP000756346"/>
    </source>
</evidence>
<evidence type="ECO:0000256" key="1">
    <source>
        <dbReference type="SAM" id="MobiDB-lite"/>
    </source>
</evidence>
<feature type="region of interest" description="Disordered" evidence="1">
    <location>
        <begin position="1"/>
        <end position="20"/>
    </location>
</feature>
<proteinExistence type="predicted"/>
<dbReference type="RefSeq" id="XP_046005524.1">
    <property type="nucleotide sequence ID" value="XM_046157468.1"/>
</dbReference>